<keyword evidence="13" id="KW-1185">Reference proteome</keyword>
<evidence type="ECO:0000259" key="11">
    <source>
        <dbReference type="SMART" id="SM01185"/>
    </source>
</evidence>
<proteinExistence type="inferred from homology"/>
<evidence type="ECO:0000256" key="3">
    <source>
        <dbReference type="ARBA" id="ARBA00009479"/>
    </source>
</evidence>
<dbReference type="NCBIfam" id="TIGR00038">
    <property type="entry name" value="efp"/>
    <property type="match status" value="1"/>
</dbReference>
<dbReference type="CDD" id="cd05794">
    <property type="entry name" value="S1_EF-P_repeat_2"/>
    <property type="match status" value="1"/>
</dbReference>
<dbReference type="SUPFAM" id="SSF50249">
    <property type="entry name" value="Nucleic acid-binding proteins"/>
    <property type="match status" value="2"/>
</dbReference>
<dbReference type="CDD" id="cd04470">
    <property type="entry name" value="S1_EF-P_repeat_1"/>
    <property type="match status" value="1"/>
</dbReference>
<dbReference type="InterPro" id="IPR003753">
    <property type="entry name" value="Exonuc_VII_L"/>
</dbReference>
<dbReference type="NCBIfam" id="NF001810">
    <property type="entry name" value="PRK00529.1"/>
    <property type="match status" value="1"/>
</dbReference>
<accession>A0AA35RIQ9</accession>
<dbReference type="Pfam" id="PF08207">
    <property type="entry name" value="EFP_N"/>
    <property type="match status" value="1"/>
</dbReference>
<comment type="caution">
    <text evidence="12">The sequence shown here is derived from an EMBL/GenBank/DDBJ whole genome shotgun (WGS) entry which is preliminary data.</text>
</comment>
<evidence type="ECO:0000256" key="1">
    <source>
        <dbReference type="ARBA" id="ARBA00004496"/>
    </source>
</evidence>
<dbReference type="FunFam" id="2.40.50.140:FF:000004">
    <property type="entry name" value="Elongation factor P"/>
    <property type="match status" value="1"/>
</dbReference>
<dbReference type="HAMAP" id="MF_00141">
    <property type="entry name" value="EF_P"/>
    <property type="match status" value="1"/>
</dbReference>
<dbReference type="SUPFAM" id="SSF50104">
    <property type="entry name" value="Translation proteins SH3-like domain"/>
    <property type="match status" value="1"/>
</dbReference>
<name>A0AA35RIQ9_GEOBA</name>
<dbReference type="NCBIfam" id="TIGR00237">
    <property type="entry name" value="xseA"/>
    <property type="match status" value="1"/>
</dbReference>
<keyword evidence="6" id="KW-0251">Elongation factor</keyword>
<dbReference type="EMBL" id="CASHTH010001174">
    <property type="protein sequence ID" value="CAI8012239.1"/>
    <property type="molecule type" value="Genomic_DNA"/>
</dbReference>
<keyword evidence="9" id="KW-0648">Protein biosynthesis</keyword>
<dbReference type="GO" id="GO:0005829">
    <property type="term" value="C:cytosol"/>
    <property type="evidence" value="ECO:0007669"/>
    <property type="project" value="UniProtKB-ARBA"/>
</dbReference>
<dbReference type="Pfam" id="PF01132">
    <property type="entry name" value="EFP"/>
    <property type="match status" value="1"/>
</dbReference>
<evidence type="ECO:0000256" key="7">
    <source>
        <dbReference type="ARBA" id="ARBA00022801"/>
    </source>
</evidence>
<dbReference type="Pfam" id="PF13742">
    <property type="entry name" value="tRNA_anti_2"/>
    <property type="match status" value="1"/>
</dbReference>
<dbReference type="GO" id="GO:0003676">
    <property type="term" value="F:nucleic acid binding"/>
    <property type="evidence" value="ECO:0007669"/>
    <property type="project" value="InterPro"/>
</dbReference>
<dbReference type="Proteomes" id="UP001174909">
    <property type="component" value="Unassembled WGS sequence"/>
</dbReference>
<dbReference type="InterPro" id="IPR012340">
    <property type="entry name" value="NA-bd_OB-fold"/>
</dbReference>
<comment type="pathway">
    <text evidence="2">Protein biosynthesis; polypeptide chain elongation.</text>
</comment>
<dbReference type="GO" id="GO:0043043">
    <property type="term" value="P:peptide biosynthetic process"/>
    <property type="evidence" value="ECO:0007669"/>
    <property type="project" value="InterPro"/>
</dbReference>
<organism evidence="12 13">
    <name type="scientific">Geodia barretti</name>
    <name type="common">Barrett's horny sponge</name>
    <dbReference type="NCBI Taxonomy" id="519541"/>
    <lineage>
        <taxon>Eukaryota</taxon>
        <taxon>Metazoa</taxon>
        <taxon>Porifera</taxon>
        <taxon>Demospongiae</taxon>
        <taxon>Heteroscleromorpha</taxon>
        <taxon>Tetractinellida</taxon>
        <taxon>Astrophorina</taxon>
        <taxon>Geodiidae</taxon>
        <taxon>Geodia</taxon>
    </lineage>
</organism>
<dbReference type="InterPro" id="IPR014722">
    <property type="entry name" value="Rib_uL2_dom2"/>
</dbReference>
<evidence type="ECO:0000313" key="12">
    <source>
        <dbReference type="EMBL" id="CAI8012239.1"/>
    </source>
</evidence>
<evidence type="ECO:0000256" key="2">
    <source>
        <dbReference type="ARBA" id="ARBA00004815"/>
    </source>
</evidence>
<feature type="domain" description="Translation elongation factor P/YeiP central" evidence="11">
    <location>
        <begin position="69"/>
        <end position="123"/>
    </location>
</feature>
<sequence length="567" mass="62866">MTVNYGELRKGMAIEMDDAPYIVLEYEQRKMQQRAPTMRIKFRALITGRQVERSFSGYDVDFKLADVERRSAQYIYEDDNLYYFMDTDTYDQFPLSSDQIADGLQFLVEQIEVDLVLYRENPVAIELPITVNLEVTETVPGVRGDTAQGGTKPATLQTGLVVQVPLFVTQGEMIKLSSYTKQTLERDSVLQDLWVGGEVANLARPGSGHAYFSIRDGKATMRCVMFRNSRGMHYLDNGAAIILHGRISIYEQRGDLQVIADIVQPEGVGELQLKLEQLKLQLEQQGLFDESRKRTLPQFPKKIAVVTSPTGSVWHDIQNVIRRRYPLVELAIAPAPVQGEDAAPAIAEALQAAGDESGADIVIVARGGGSLEDLWAFNEEAVARAIFACPIPVVSAVGHETDYTIADLVADLRAPTPSAAAELVVPDKVELIAFALGAAQSMDASISRQLTSGIDAASQLERRLHNALPDLDMLRLRIDDRLRSARQMLMHMLRLNSERTQGLRLRLDSLSPRDTLRRGYAIVQRTDDSSVISEHTQASAGDPINITLTNGIIEAEVTSTRNGQQER</sequence>
<dbReference type="PROSITE" id="PS01275">
    <property type="entry name" value="EFP"/>
    <property type="match status" value="1"/>
</dbReference>
<evidence type="ECO:0000256" key="8">
    <source>
        <dbReference type="ARBA" id="ARBA00022839"/>
    </source>
</evidence>
<dbReference type="GO" id="GO:0006308">
    <property type="term" value="P:DNA catabolic process"/>
    <property type="evidence" value="ECO:0007669"/>
    <property type="project" value="InterPro"/>
</dbReference>
<dbReference type="FunFam" id="2.40.50.140:FF:000009">
    <property type="entry name" value="Elongation factor P"/>
    <property type="match status" value="1"/>
</dbReference>
<dbReference type="InterPro" id="IPR013852">
    <property type="entry name" value="Transl_elong_P/YeiP_CS"/>
</dbReference>
<dbReference type="HAMAP" id="MF_00378">
    <property type="entry name" value="Exonuc_7_L"/>
    <property type="match status" value="1"/>
</dbReference>
<evidence type="ECO:0000256" key="4">
    <source>
        <dbReference type="ARBA" id="ARBA00022490"/>
    </source>
</evidence>
<dbReference type="InterPro" id="IPR015365">
    <property type="entry name" value="Elong-fact-P_C"/>
</dbReference>
<feature type="domain" description="Elongation factor P C-terminal" evidence="10">
    <location>
        <begin position="131"/>
        <end position="186"/>
    </location>
</feature>
<dbReference type="SMART" id="SM00841">
    <property type="entry name" value="Elong-fact-P_C"/>
    <property type="match status" value="1"/>
</dbReference>
<evidence type="ECO:0000256" key="9">
    <source>
        <dbReference type="ARBA" id="ARBA00022917"/>
    </source>
</evidence>
<dbReference type="PANTHER" id="PTHR30008">
    <property type="entry name" value="EXODEOXYRIBONUCLEASE 7 LARGE SUBUNIT"/>
    <property type="match status" value="1"/>
</dbReference>
<protein>
    <submittedName>
        <fullName evidence="12">Exodeoxyribonuclease 7 large subunit</fullName>
    </submittedName>
</protein>
<dbReference type="SMART" id="SM01185">
    <property type="entry name" value="EFP"/>
    <property type="match status" value="1"/>
</dbReference>
<dbReference type="GO" id="GO:0009318">
    <property type="term" value="C:exodeoxyribonuclease VII complex"/>
    <property type="evidence" value="ECO:0007669"/>
    <property type="project" value="InterPro"/>
</dbReference>
<dbReference type="Pfam" id="PF02601">
    <property type="entry name" value="Exonuc_VII_L"/>
    <property type="match status" value="1"/>
</dbReference>
<evidence type="ECO:0000256" key="6">
    <source>
        <dbReference type="ARBA" id="ARBA00022768"/>
    </source>
</evidence>
<keyword evidence="5" id="KW-0540">Nuclease</keyword>
<dbReference type="Gene3D" id="2.40.50.140">
    <property type="entry name" value="Nucleic acid-binding proteins"/>
    <property type="match status" value="2"/>
</dbReference>
<dbReference type="Gene3D" id="2.30.30.30">
    <property type="match status" value="1"/>
</dbReference>
<comment type="subcellular location">
    <subcellularLocation>
        <location evidence="1">Cytoplasm</location>
    </subcellularLocation>
</comment>
<dbReference type="AlphaFoldDB" id="A0AA35RIQ9"/>
<dbReference type="PANTHER" id="PTHR30008:SF0">
    <property type="entry name" value="EXODEOXYRIBONUCLEASE 7 LARGE SUBUNIT"/>
    <property type="match status" value="1"/>
</dbReference>
<keyword evidence="4" id="KW-0963">Cytoplasm</keyword>
<keyword evidence="8" id="KW-0269">Exonuclease</keyword>
<dbReference type="InterPro" id="IPR025824">
    <property type="entry name" value="OB-fold_nuc-bd_dom"/>
</dbReference>
<dbReference type="InterPro" id="IPR001059">
    <property type="entry name" value="Transl_elong_P/YeiP_cen"/>
</dbReference>
<evidence type="ECO:0000313" key="13">
    <source>
        <dbReference type="Proteomes" id="UP001174909"/>
    </source>
</evidence>
<comment type="similarity">
    <text evidence="3">Belongs to the elongation factor P family.</text>
</comment>
<dbReference type="GO" id="GO:0003746">
    <property type="term" value="F:translation elongation factor activity"/>
    <property type="evidence" value="ECO:0007669"/>
    <property type="project" value="UniProtKB-KW"/>
</dbReference>
<dbReference type="GO" id="GO:0008855">
    <property type="term" value="F:exodeoxyribonuclease VII activity"/>
    <property type="evidence" value="ECO:0007669"/>
    <property type="project" value="InterPro"/>
</dbReference>
<reference evidence="12" key="1">
    <citation type="submission" date="2023-03" db="EMBL/GenBank/DDBJ databases">
        <authorList>
            <person name="Steffen K."/>
            <person name="Cardenas P."/>
        </authorList>
    </citation>
    <scope>NUCLEOTIDE SEQUENCE</scope>
</reference>
<evidence type="ECO:0000256" key="5">
    <source>
        <dbReference type="ARBA" id="ARBA00022722"/>
    </source>
</evidence>
<dbReference type="InterPro" id="IPR008991">
    <property type="entry name" value="Translation_prot_SH3-like_sf"/>
</dbReference>
<dbReference type="InterPro" id="IPR011768">
    <property type="entry name" value="Transl_elongation_fac_P"/>
</dbReference>
<keyword evidence="7" id="KW-0378">Hydrolase</keyword>
<dbReference type="InterPro" id="IPR020579">
    <property type="entry name" value="Exonuc_VII_lsu_C"/>
</dbReference>
<gene>
    <name evidence="12" type="ORF">GBAR_LOCUS7854</name>
</gene>
<evidence type="ECO:0000259" key="10">
    <source>
        <dbReference type="SMART" id="SM00841"/>
    </source>
</evidence>
<dbReference type="CDD" id="cd04489">
    <property type="entry name" value="ExoVII_LU_OBF"/>
    <property type="match status" value="1"/>
</dbReference>
<dbReference type="InterPro" id="IPR013185">
    <property type="entry name" value="Transl_elong_KOW-like"/>
</dbReference>